<dbReference type="SUPFAM" id="SSF55874">
    <property type="entry name" value="ATPase domain of HSP90 chaperone/DNA topoisomerase II/histidine kinase"/>
    <property type="match status" value="1"/>
</dbReference>
<dbReference type="Gene3D" id="1.10.287.130">
    <property type="match status" value="1"/>
</dbReference>
<accession>A0AA46DEC9</accession>
<dbReference type="EC" id="2.7.13.3" evidence="3"/>
<dbReference type="PANTHER" id="PTHR43047">
    <property type="entry name" value="TWO-COMPONENT HISTIDINE PROTEIN KINASE"/>
    <property type="match status" value="1"/>
</dbReference>
<dbReference type="Pfam" id="PF00512">
    <property type="entry name" value="HisKA"/>
    <property type="match status" value="1"/>
</dbReference>
<dbReference type="SMART" id="SM00065">
    <property type="entry name" value="GAF"/>
    <property type="match status" value="1"/>
</dbReference>
<dbReference type="InterPro" id="IPR000014">
    <property type="entry name" value="PAS"/>
</dbReference>
<dbReference type="SUPFAM" id="SSF52172">
    <property type="entry name" value="CheY-like"/>
    <property type="match status" value="1"/>
</dbReference>
<dbReference type="InterPro" id="IPR013655">
    <property type="entry name" value="PAS_fold_3"/>
</dbReference>
<dbReference type="SMART" id="SM00091">
    <property type="entry name" value="PAS"/>
    <property type="match status" value="5"/>
</dbReference>
<dbReference type="Gene3D" id="3.30.450.40">
    <property type="match status" value="1"/>
</dbReference>
<feature type="domain" description="PAC" evidence="11">
    <location>
        <begin position="764"/>
        <end position="817"/>
    </location>
</feature>
<dbReference type="CDD" id="cd00130">
    <property type="entry name" value="PAS"/>
    <property type="match status" value="5"/>
</dbReference>
<dbReference type="InterPro" id="IPR036097">
    <property type="entry name" value="HisK_dim/P_sf"/>
</dbReference>
<feature type="modified residue" description="4-aspartylphosphate" evidence="7">
    <location>
        <position position="1130"/>
    </location>
</feature>
<evidence type="ECO:0000259" key="8">
    <source>
        <dbReference type="PROSITE" id="PS50109"/>
    </source>
</evidence>
<feature type="domain" description="PAS" evidence="10">
    <location>
        <begin position="310"/>
        <end position="380"/>
    </location>
</feature>
<evidence type="ECO:0000259" key="9">
    <source>
        <dbReference type="PROSITE" id="PS50110"/>
    </source>
</evidence>
<dbReference type="Pfam" id="PF01590">
    <property type="entry name" value="GAF"/>
    <property type="match status" value="1"/>
</dbReference>
<dbReference type="PROSITE" id="PS50109">
    <property type="entry name" value="HIS_KIN"/>
    <property type="match status" value="1"/>
</dbReference>
<evidence type="ECO:0000256" key="6">
    <source>
        <dbReference type="ARBA" id="ARBA00022777"/>
    </source>
</evidence>
<dbReference type="AlphaFoldDB" id="A0AA46DEC9"/>
<dbReference type="GO" id="GO:0000155">
    <property type="term" value="F:phosphorelay sensor kinase activity"/>
    <property type="evidence" value="ECO:0007669"/>
    <property type="project" value="InterPro"/>
</dbReference>
<dbReference type="RefSeq" id="WP_132765059.1">
    <property type="nucleotide sequence ID" value="NZ_CP110416.1"/>
</dbReference>
<evidence type="ECO:0000256" key="4">
    <source>
        <dbReference type="ARBA" id="ARBA00022553"/>
    </source>
</evidence>
<dbReference type="EMBL" id="SLXF01000005">
    <property type="protein sequence ID" value="TCP07045.1"/>
    <property type="molecule type" value="Genomic_DNA"/>
</dbReference>
<evidence type="ECO:0000259" key="11">
    <source>
        <dbReference type="PROSITE" id="PS50113"/>
    </source>
</evidence>
<dbReference type="PROSITE" id="PS50110">
    <property type="entry name" value="RESPONSE_REGULATORY"/>
    <property type="match status" value="1"/>
</dbReference>
<dbReference type="SUPFAM" id="SSF47384">
    <property type="entry name" value="Homodimeric domain of signal transducing histidine kinase"/>
    <property type="match status" value="1"/>
</dbReference>
<protein>
    <recommendedName>
        <fullName evidence="3">histidine kinase</fullName>
        <ecNumber evidence="3">2.7.13.3</ecNumber>
    </recommendedName>
</protein>
<dbReference type="InterPro" id="IPR003594">
    <property type="entry name" value="HATPase_dom"/>
</dbReference>
<evidence type="ECO:0000256" key="1">
    <source>
        <dbReference type="ARBA" id="ARBA00000085"/>
    </source>
</evidence>
<dbReference type="NCBIfam" id="TIGR00229">
    <property type="entry name" value="sensory_box"/>
    <property type="match status" value="5"/>
</dbReference>
<dbReference type="Gene3D" id="3.30.565.10">
    <property type="entry name" value="Histidine kinase-like ATPase, C-terminal domain"/>
    <property type="match status" value="1"/>
</dbReference>
<dbReference type="SMART" id="SM00086">
    <property type="entry name" value="PAC"/>
    <property type="match status" value="4"/>
</dbReference>
<evidence type="ECO:0000313" key="12">
    <source>
        <dbReference type="EMBL" id="TCP07045.1"/>
    </source>
</evidence>
<evidence type="ECO:0000256" key="2">
    <source>
        <dbReference type="ARBA" id="ARBA00004429"/>
    </source>
</evidence>
<dbReference type="CDD" id="cd00082">
    <property type="entry name" value="HisKA"/>
    <property type="match status" value="1"/>
</dbReference>
<dbReference type="InterPro" id="IPR003661">
    <property type="entry name" value="HisK_dim/P_dom"/>
</dbReference>
<feature type="domain" description="PAS" evidence="10">
    <location>
        <begin position="170"/>
        <end position="240"/>
    </location>
</feature>
<keyword evidence="4 7" id="KW-0597">Phosphoprotein</keyword>
<dbReference type="GO" id="GO:0009927">
    <property type="term" value="F:histidine phosphotransfer kinase activity"/>
    <property type="evidence" value="ECO:0007669"/>
    <property type="project" value="TreeGrafter"/>
</dbReference>
<dbReference type="Gene3D" id="3.40.50.2300">
    <property type="match status" value="1"/>
</dbReference>
<dbReference type="InterPro" id="IPR005467">
    <property type="entry name" value="His_kinase_dom"/>
</dbReference>
<dbReference type="Proteomes" id="UP000294772">
    <property type="component" value="Unassembled WGS sequence"/>
</dbReference>
<dbReference type="InterPro" id="IPR003018">
    <property type="entry name" value="GAF"/>
</dbReference>
<dbReference type="SUPFAM" id="SSF55785">
    <property type="entry name" value="PYP-like sensor domain (PAS domain)"/>
    <property type="match status" value="5"/>
</dbReference>
<dbReference type="SUPFAM" id="SSF55781">
    <property type="entry name" value="GAF domain-like"/>
    <property type="match status" value="1"/>
</dbReference>
<dbReference type="GO" id="GO:0005886">
    <property type="term" value="C:plasma membrane"/>
    <property type="evidence" value="ECO:0007669"/>
    <property type="project" value="UniProtKB-SubCell"/>
</dbReference>
<proteinExistence type="predicted"/>
<comment type="subcellular location">
    <subcellularLocation>
        <location evidence="2">Cell inner membrane</location>
        <topology evidence="2">Multi-pass membrane protein</topology>
    </subcellularLocation>
</comment>
<name>A0AA46DEC9_9BURK</name>
<evidence type="ECO:0000313" key="13">
    <source>
        <dbReference type="Proteomes" id="UP000294772"/>
    </source>
</evidence>
<feature type="domain" description="Response regulatory" evidence="9">
    <location>
        <begin position="1080"/>
        <end position="1197"/>
    </location>
</feature>
<gene>
    <name evidence="12" type="ORF">EV676_10565</name>
</gene>
<reference evidence="12 13" key="1">
    <citation type="submission" date="2019-03" db="EMBL/GenBank/DDBJ databases">
        <title>Genomic Encyclopedia of Type Strains, Phase IV (KMG-IV): sequencing the most valuable type-strain genomes for metagenomic binning, comparative biology and taxonomic classification.</title>
        <authorList>
            <person name="Goeker M."/>
        </authorList>
    </citation>
    <scope>NUCLEOTIDE SEQUENCE [LARGE SCALE GENOMIC DNA]</scope>
    <source>
        <strain evidence="12 13">DSM 15264</strain>
    </source>
</reference>
<dbReference type="InterPro" id="IPR011006">
    <property type="entry name" value="CheY-like_superfamily"/>
</dbReference>
<keyword evidence="6" id="KW-0418">Kinase</keyword>
<dbReference type="PANTHER" id="PTHR43047:SF72">
    <property type="entry name" value="OSMOSENSING HISTIDINE PROTEIN KINASE SLN1"/>
    <property type="match status" value="1"/>
</dbReference>
<feature type="domain" description="PAC" evidence="11">
    <location>
        <begin position="634"/>
        <end position="687"/>
    </location>
</feature>
<comment type="caution">
    <text evidence="12">The sequence shown here is derived from an EMBL/GenBank/DDBJ whole genome shotgun (WGS) entry which is preliminary data.</text>
</comment>
<dbReference type="InterPro" id="IPR001789">
    <property type="entry name" value="Sig_transdc_resp-reg_receiver"/>
</dbReference>
<dbReference type="PROSITE" id="PS50113">
    <property type="entry name" value="PAC"/>
    <property type="match status" value="3"/>
</dbReference>
<feature type="domain" description="PAC" evidence="11">
    <location>
        <begin position="503"/>
        <end position="557"/>
    </location>
</feature>
<dbReference type="Pfam" id="PF08448">
    <property type="entry name" value="PAS_4"/>
    <property type="match status" value="2"/>
</dbReference>
<dbReference type="Gene3D" id="3.30.450.20">
    <property type="entry name" value="PAS domain"/>
    <property type="match status" value="5"/>
</dbReference>
<dbReference type="Pfam" id="PF00072">
    <property type="entry name" value="Response_reg"/>
    <property type="match status" value="1"/>
</dbReference>
<dbReference type="SMART" id="SM00448">
    <property type="entry name" value="REC"/>
    <property type="match status" value="1"/>
</dbReference>
<dbReference type="Pfam" id="PF13426">
    <property type="entry name" value="PAS_9"/>
    <property type="match status" value="2"/>
</dbReference>
<dbReference type="InterPro" id="IPR004358">
    <property type="entry name" value="Sig_transdc_His_kin-like_C"/>
</dbReference>
<dbReference type="PROSITE" id="PS50112">
    <property type="entry name" value="PAS"/>
    <property type="match status" value="4"/>
</dbReference>
<dbReference type="SMART" id="SM00387">
    <property type="entry name" value="HATPase_c"/>
    <property type="match status" value="1"/>
</dbReference>
<dbReference type="FunFam" id="3.30.565.10:FF:000006">
    <property type="entry name" value="Sensor histidine kinase WalK"/>
    <property type="match status" value="1"/>
</dbReference>
<evidence type="ECO:0000256" key="5">
    <source>
        <dbReference type="ARBA" id="ARBA00022679"/>
    </source>
</evidence>
<dbReference type="Pfam" id="PF08447">
    <property type="entry name" value="PAS_3"/>
    <property type="match status" value="1"/>
</dbReference>
<dbReference type="InterPro" id="IPR000700">
    <property type="entry name" value="PAS-assoc_C"/>
</dbReference>
<comment type="catalytic activity">
    <reaction evidence="1">
        <text>ATP + protein L-histidine = ADP + protein N-phospho-L-histidine.</text>
        <dbReference type="EC" id="2.7.13.3"/>
    </reaction>
</comment>
<dbReference type="Pfam" id="PF02518">
    <property type="entry name" value="HATPase_c"/>
    <property type="match status" value="1"/>
</dbReference>
<dbReference type="InterPro" id="IPR029016">
    <property type="entry name" value="GAF-like_dom_sf"/>
</dbReference>
<feature type="domain" description="PAS" evidence="10">
    <location>
        <begin position="428"/>
        <end position="502"/>
    </location>
</feature>
<dbReference type="InterPro" id="IPR001610">
    <property type="entry name" value="PAC"/>
</dbReference>
<evidence type="ECO:0000256" key="7">
    <source>
        <dbReference type="PROSITE-ProRule" id="PRU00169"/>
    </source>
</evidence>
<dbReference type="InterPro" id="IPR036890">
    <property type="entry name" value="HATPase_C_sf"/>
</dbReference>
<evidence type="ECO:0000256" key="3">
    <source>
        <dbReference type="ARBA" id="ARBA00012438"/>
    </source>
</evidence>
<organism evidence="12 13">
    <name type="scientific">Caldimonas thermodepolymerans</name>
    <dbReference type="NCBI Taxonomy" id="215580"/>
    <lineage>
        <taxon>Bacteria</taxon>
        <taxon>Pseudomonadati</taxon>
        <taxon>Pseudomonadota</taxon>
        <taxon>Betaproteobacteria</taxon>
        <taxon>Burkholderiales</taxon>
        <taxon>Sphaerotilaceae</taxon>
        <taxon>Caldimonas</taxon>
    </lineage>
</organism>
<dbReference type="InterPro" id="IPR035965">
    <property type="entry name" value="PAS-like_dom_sf"/>
</dbReference>
<keyword evidence="5" id="KW-0808">Transferase</keyword>
<sequence length="1204" mass="134896">MTPAVPPDDEESGRLRVLRELRLLDSSREECFDAAVRLLARMARVPIATLSLVDAGRVWFKAIHGAELDELSRDQTCCTWTIAGDVPFLVDDLTADPRFAGVRTVTGAPYVRAYAGLPLTVEDQRIGALAVLDVQPRHFGEAELAALHDVGRLVCELLKARLKEQRWRLQEARVRTASRAGSDWLWETDAQGRFTWASASMETHTGLRIEDKLGKLPHEILLRRDDPEHARSYDRYLAAREQREPFFNLIADMRTPGGLVTVAVNGVPVFDSAGRFRGYRGATRVVTAEIEAQRQAREAQALREAQLRESEARTAAVLQSLPDLWFVLDAEGRYVQCGTAAQHLLHMPFEQMRGASLEEVLPPAVAVQHKNALQRALATGTLQRVEYELQPMGDPTTRTFEGRFMPMSGTQVLLIVRDLTELRTMERELQIMHRAIEGEASLPITVVDVLAPDHPVVYVNPAFERLTGYGRDEVLGRNCRFLQGPETDQPALGQVREALRHGRSTTVVLHNYRKDGSRFINELHIAPVHDSHGRVTHFIGVQTDITERSIAAERLRVSEELYRSVALSISDGLMVVTSGSYVVAVNPAACRILDATMEELVMAPGLELLTESLQPLPPAEHPVARALASGEPVTERVYGLRRRDGQIRWLGVSAQPLRMAPHDKPLSAVVTFRDITQQRIAEQALSMSEQRWKFAIEGSGDGVWDWDAVADRVYYSRRWKELLGYQEHELTDSPEEWSSRVHPEDLPRVLEKLELHLKDVVPVYHSEHRLRHRSGRWLWVFERGRVVQRNEQGRALRIVGTYSDITRLKEAEKALRDKQAAELASRSKTEFLSRMSHEMRTPLNAMIGFSQLLKLSATNAQPSASQVHHYADHMLQAGQHLLALINDVLDLQRVETGQLTINIETISLRRTIEQALELLAPLAHASAVSFDNRIDEDVLVRADAQRLRQVLINIISNAIKYNRPDGVVRLTLGDRQGDAIDVLIEDTGEGLRPDQLARLFQPFERLGRETSPIEGTGLGLIIAKRLIDEMKGSIEVSSEPGKGTCVTLMVRLAEQAPAALPHEASAAPAPDPEVDLAPLRMLYVEDNPINALLFEEAMKLSGHIDLMIAEDGPQAFEIVRDWRPDILVLDAHLPGMSGFEVLRELREVHGLRDVPAFMCSADAMPEDIQRALDAGFLGYWTKPIEVRKVIAEVNQVAPRPVRVS</sequence>
<feature type="domain" description="Histidine kinase" evidence="8">
    <location>
        <begin position="834"/>
        <end position="1054"/>
    </location>
</feature>
<dbReference type="PRINTS" id="PR00344">
    <property type="entry name" value="BCTRLSENSOR"/>
</dbReference>
<evidence type="ECO:0000259" key="10">
    <source>
        <dbReference type="PROSITE" id="PS50112"/>
    </source>
</evidence>
<feature type="domain" description="PAS" evidence="10">
    <location>
        <begin position="688"/>
        <end position="760"/>
    </location>
</feature>
<dbReference type="InterPro" id="IPR013656">
    <property type="entry name" value="PAS_4"/>
</dbReference>
<dbReference type="SMART" id="SM00388">
    <property type="entry name" value="HisKA"/>
    <property type="match status" value="1"/>
</dbReference>